<dbReference type="PANTHER" id="PTHR31299">
    <property type="entry name" value="ESTERASE, PUTATIVE (AFU_ORTHOLOGUE AFUA_1G05850)-RELATED"/>
    <property type="match status" value="1"/>
</dbReference>
<accession>A0A8J2UHA4</accession>
<gene>
    <name evidence="3" type="ORF">GCM10011511_44040</name>
</gene>
<reference evidence="3" key="1">
    <citation type="journal article" date="2014" name="Int. J. Syst. Evol. Microbiol.">
        <title>Complete genome sequence of Corynebacterium casei LMG S-19264T (=DSM 44701T), isolated from a smear-ripened cheese.</title>
        <authorList>
            <consortium name="US DOE Joint Genome Institute (JGI-PGF)"/>
            <person name="Walter F."/>
            <person name="Albersmeier A."/>
            <person name="Kalinowski J."/>
            <person name="Ruckert C."/>
        </authorList>
    </citation>
    <scope>NUCLEOTIDE SEQUENCE</scope>
    <source>
        <strain evidence="3">CGMCC 1.15448</strain>
    </source>
</reference>
<evidence type="ECO:0008006" key="5">
    <source>
        <dbReference type="Google" id="ProtNLM"/>
    </source>
</evidence>
<dbReference type="Proteomes" id="UP000607559">
    <property type="component" value="Unassembled WGS sequence"/>
</dbReference>
<protein>
    <recommendedName>
        <fullName evidence="5">Erythromycin esterase family protein</fullName>
    </recommendedName>
</protein>
<organism evidence="3 4">
    <name type="scientific">Puia dinghuensis</name>
    <dbReference type="NCBI Taxonomy" id="1792502"/>
    <lineage>
        <taxon>Bacteria</taxon>
        <taxon>Pseudomonadati</taxon>
        <taxon>Bacteroidota</taxon>
        <taxon>Chitinophagia</taxon>
        <taxon>Chitinophagales</taxon>
        <taxon>Chitinophagaceae</taxon>
        <taxon>Puia</taxon>
    </lineage>
</organism>
<feature type="region of interest" description="Disordered" evidence="1">
    <location>
        <begin position="149"/>
        <end position="172"/>
    </location>
</feature>
<dbReference type="InterPro" id="IPR052036">
    <property type="entry name" value="Hydrolase/PRTase-associated"/>
</dbReference>
<evidence type="ECO:0000256" key="1">
    <source>
        <dbReference type="SAM" id="MobiDB-lite"/>
    </source>
</evidence>
<reference evidence="3" key="2">
    <citation type="submission" date="2020-09" db="EMBL/GenBank/DDBJ databases">
        <authorList>
            <person name="Sun Q."/>
            <person name="Zhou Y."/>
        </authorList>
    </citation>
    <scope>NUCLEOTIDE SEQUENCE</scope>
    <source>
        <strain evidence="3">CGMCC 1.15448</strain>
    </source>
</reference>
<feature type="signal peptide" evidence="2">
    <location>
        <begin position="1"/>
        <end position="23"/>
    </location>
</feature>
<evidence type="ECO:0000313" key="4">
    <source>
        <dbReference type="Proteomes" id="UP000607559"/>
    </source>
</evidence>
<dbReference type="Pfam" id="PF05139">
    <property type="entry name" value="Erythro_esteras"/>
    <property type="match status" value="1"/>
</dbReference>
<dbReference type="AlphaFoldDB" id="A0A8J2UHA4"/>
<dbReference type="EMBL" id="BMJC01000005">
    <property type="protein sequence ID" value="GGB15445.1"/>
    <property type="molecule type" value="Genomic_DNA"/>
</dbReference>
<dbReference type="Gene3D" id="3.40.1660.10">
    <property type="entry name" value="EreA-like (biosynthetic domain)"/>
    <property type="match status" value="2"/>
</dbReference>
<proteinExistence type="predicted"/>
<evidence type="ECO:0000256" key="2">
    <source>
        <dbReference type="SAM" id="SignalP"/>
    </source>
</evidence>
<sequence>MHDFMQKMFVFLFVLCFAVAARAQDLAASLRHCTSSVRSIAPDDSDYSDLNGLRAAIGGARIVLLGEQTHGEGSTFGAKIRLIKFLHEKMGFDVLAFESGFYDCARIWENVEQGGALSQEVIGSLFYMYATSVQMQPLFDYVQSEWHGGQSGADGGQPGLHGQPGANGRQGGLHGAQPLVLTGFESQHTGVKAKTQLFDDFERFMRKQQPAALDEEWDLFRRVSIATFASRDYRPSLVERSRFFAKLTALQRLLNEDGKVTDSLTSSMGFWYQVLNSIESQTTRYWQMVTGNEVSVRDLQMAKNLIWLAEKAYPGKKIIVWAHNGHVAKGMSSLVTGSQPPPKGEDAFVPMGATIHHYFGSRAYCIGFSGSEGSYMNYVNDQIVNVAARPAGSIEGTLAGAGYTYAFVDYRRATGPLRQLQQATLADYGEARGIWPEVFDGLFFIAKVSPVERTGK</sequence>
<dbReference type="SUPFAM" id="SSF159501">
    <property type="entry name" value="EreA/ChaN-like"/>
    <property type="match status" value="2"/>
</dbReference>
<evidence type="ECO:0000313" key="3">
    <source>
        <dbReference type="EMBL" id="GGB15445.1"/>
    </source>
</evidence>
<feature type="chain" id="PRO_5035147331" description="Erythromycin esterase family protein" evidence="2">
    <location>
        <begin position="24"/>
        <end position="456"/>
    </location>
</feature>
<name>A0A8J2UHA4_9BACT</name>
<dbReference type="PANTHER" id="PTHR31299:SF0">
    <property type="entry name" value="ESTERASE, PUTATIVE (AFU_ORTHOLOGUE AFUA_1G05850)-RELATED"/>
    <property type="match status" value="1"/>
</dbReference>
<feature type="compositionally biased region" description="Gly residues" evidence="1">
    <location>
        <begin position="149"/>
        <end position="159"/>
    </location>
</feature>
<keyword evidence="4" id="KW-1185">Reference proteome</keyword>
<keyword evidence="2" id="KW-0732">Signal</keyword>
<dbReference type="GO" id="GO:0046677">
    <property type="term" value="P:response to antibiotic"/>
    <property type="evidence" value="ECO:0007669"/>
    <property type="project" value="InterPro"/>
</dbReference>
<dbReference type="CDD" id="cd14728">
    <property type="entry name" value="Ere-like"/>
    <property type="match status" value="1"/>
</dbReference>
<comment type="caution">
    <text evidence="3">The sequence shown here is derived from an EMBL/GenBank/DDBJ whole genome shotgun (WGS) entry which is preliminary data.</text>
</comment>
<dbReference type="InterPro" id="IPR007815">
    <property type="entry name" value="Emycin_Estase"/>
</dbReference>